<name>F0YI59_AURAN</name>
<dbReference type="KEGG" id="aaf:AURANDRAFT_66604"/>
<proteinExistence type="predicted"/>
<evidence type="ECO:0000313" key="3">
    <source>
        <dbReference type="Proteomes" id="UP000002729"/>
    </source>
</evidence>
<dbReference type="RefSeq" id="XP_009040072.1">
    <property type="nucleotide sequence ID" value="XM_009041824.1"/>
</dbReference>
<accession>F0YI59</accession>
<evidence type="ECO:0000313" key="2">
    <source>
        <dbReference type="EMBL" id="EGB05171.1"/>
    </source>
</evidence>
<evidence type="ECO:0000256" key="1">
    <source>
        <dbReference type="SAM" id="MobiDB-lite"/>
    </source>
</evidence>
<dbReference type="Proteomes" id="UP000002729">
    <property type="component" value="Unassembled WGS sequence"/>
</dbReference>
<organism evidence="3">
    <name type="scientific">Aureococcus anophagefferens</name>
    <name type="common">Harmful bloom alga</name>
    <dbReference type="NCBI Taxonomy" id="44056"/>
    <lineage>
        <taxon>Eukaryota</taxon>
        <taxon>Sar</taxon>
        <taxon>Stramenopiles</taxon>
        <taxon>Ochrophyta</taxon>
        <taxon>Pelagophyceae</taxon>
        <taxon>Pelagomonadales</taxon>
        <taxon>Pelagomonadaceae</taxon>
        <taxon>Aureococcus</taxon>
    </lineage>
</organism>
<protein>
    <submittedName>
        <fullName evidence="2">Uncharacterized protein</fullName>
    </submittedName>
</protein>
<feature type="region of interest" description="Disordered" evidence="1">
    <location>
        <begin position="113"/>
        <end position="135"/>
    </location>
</feature>
<feature type="compositionally biased region" description="Basic and acidic residues" evidence="1">
    <location>
        <begin position="80"/>
        <end position="91"/>
    </location>
</feature>
<dbReference type="OrthoDB" id="10685643at2759"/>
<feature type="compositionally biased region" description="Basic and acidic residues" evidence="1">
    <location>
        <begin position="35"/>
        <end position="45"/>
    </location>
</feature>
<feature type="compositionally biased region" description="Basic and acidic residues" evidence="1">
    <location>
        <begin position="59"/>
        <end position="71"/>
    </location>
</feature>
<sequence>MDDDAPLPALSPLPRRPFGERNAGAVASPGATQDYDERAQRRIMPDDPGFVGRGALAAARERREAQPRETEQPPEQPQRAGEEGARVQQRADEEAVQAIMDDFAEFDDFEFEQQEEEVRTVEQPPLERPRRPRAVQDRSTPWKAAFKWVNGVCLGDNPLLTLDEAKASLCRDGSTWTKGGHDTRKTGTCNYWEEWRCCWKAKLGCKCVIKVENRPVSVCFSCVAAPTLAAPTLAAPTFDLRPSRPAGTA</sequence>
<dbReference type="AlphaFoldDB" id="F0YI59"/>
<gene>
    <name evidence="2" type="ORF">AURANDRAFT_66604</name>
</gene>
<dbReference type="GeneID" id="20225872"/>
<reference evidence="2 3" key="1">
    <citation type="journal article" date="2011" name="Proc. Natl. Acad. Sci. U.S.A.">
        <title>Niche of harmful alga Aureococcus anophagefferens revealed through ecogenomics.</title>
        <authorList>
            <person name="Gobler C.J."/>
            <person name="Berry D.L."/>
            <person name="Dyhrman S.T."/>
            <person name="Wilhelm S.W."/>
            <person name="Salamov A."/>
            <person name="Lobanov A.V."/>
            <person name="Zhang Y."/>
            <person name="Collier J.L."/>
            <person name="Wurch L.L."/>
            <person name="Kustka A.B."/>
            <person name="Dill B.D."/>
            <person name="Shah M."/>
            <person name="VerBerkmoes N.C."/>
            <person name="Kuo A."/>
            <person name="Terry A."/>
            <person name="Pangilinan J."/>
            <person name="Lindquist E.A."/>
            <person name="Lucas S."/>
            <person name="Paulsen I.T."/>
            <person name="Hattenrath-Lehmann T.K."/>
            <person name="Talmage S.C."/>
            <person name="Walker E.A."/>
            <person name="Koch F."/>
            <person name="Burson A.M."/>
            <person name="Marcoval M.A."/>
            <person name="Tang Y.Z."/>
            <person name="Lecleir G.R."/>
            <person name="Coyne K.J."/>
            <person name="Berg G.M."/>
            <person name="Bertrand E.M."/>
            <person name="Saito M.A."/>
            <person name="Gladyshev V.N."/>
            <person name="Grigoriev I.V."/>
        </authorList>
    </citation>
    <scope>NUCLEOTIDE SEQUENCE [LARGE SCALE GENOMIC DNA]</scope>
    <source>
        <strain evidence="3">CCMP 1984</strain>
    </source>
</reference>
<dbReference type="EMBL" id="GL833143">
    <property type="protein sequence ID" value="EGB05171.1"/>
    <property type="molecule type" value="Genomic_DNA"/>
</dbReference>
<feature type="compositionally biased region" description="Basic and acidic residues" evidence="1">
    <location>
        <begin position="116"/>
        <end position="129"/>
    </location>
</feature>
<feature type="region of interest" description="Disordered" evidence="1">
    <location>
        <begin position="1"/>
        <end position="91"/>
    </location>
</feature>
<dbReference type="InParanoid" id="F0YI59"/>
<keyword evidence="3" id="KW-1185">Reference proteome</keyword>